<reference evidence="1 2" key="1">
    <citation type="submission" date="2021-06" db="EMBL/GenBank/DDBJ databases">
        <title>Caerostris extrusa draft genome.</title>
        <authorList>
            <person name="Kono N."/>
            <person name="Arakawa K."/>
        </authorList>
    </citation>
    <scope>NUCLEOTIDE SEQUENCE [LARGE SCALE GENOMIC DNA]</scope>
</reference>
<dbReference type="AlphaFoldDB" id="A0AAV4SUJ4"/>
<organism evidence="1 2">
    <name type="scientific">Caerostris extrusa</name>
    <name type="common">Bark spider</name>
    <name type="synonym">Caerostris bankana</name>
    <dbReference type="NCBI Taxonomy" id="172846"/>
    <lineage>
        <taxon>Eukaryota</taxon>
        <taxon>Metazoa</taxon>
        <taxon>Ecdysozoa</taxon>
        <taxon>Arthropoda</taxon>
        <taxon>Chelicerata</taxon>
        <taxon>Arachnida</taxon>
        <taxon>Araneae</taxon>
        <taxon>Araneomorphae</taxon>
        <taxon>Entelegynae</taxon>
        <taxon>Araneoidea</taxon>
        <taxon>Araneidae</taxon>
        <taxon>Caerostris</taxon>
    </lineage>
</organism>
<dbReference type="EMBL" id="BPLR01010074">
    <property type="protein sequence ID" value="GIY36669.1"/>
    <property type="molecule type" value="Genomic_DNA"/>
</dbReference>
<keyword evidence="2" id="KW-1185">Reference proteome</keyword>
<dbReference type="Proteomes" id="UP001054945">
    <property type="component" value="Unassembled WGS sequence"/>
</dbReference>
<comment type="caution">
    <text evidence="1">The sequence shown here is derived from an EMBL/GenBank/DDBJ whole genome shotgun (WGS) entry which is preliminary data.</text>
</comment>
<accession>A0AAV4SUJ4</accession>
<gene>
    <name evidence="1" type="ORF">CEXT_215911</name>
</gene>
<evidence type="ECO:0000313" key="1">
    <source>
        <dbReference type="EMBL" id="GIY36669.1"/>
    </source>
</evidence>
<name>A0AAV4SUJ4_CAEEX</name>
<sequence length="93" mass="10702">MVPEKTKRSPFSVDGTVPSLETKSMLRWRVGHSKINFFEERRLMGQILDRLAKGAIYDSIKVFPLEVASSETPIQRRGAIIQSERLVKFRSPR</sequence>
<proteinExistence type="predicted"/>
<protein>
    <submittedName>
        <fullName evidence="1">Uncharacterized protein</fullName>
    </submittedName>
</protein>
<evidence type="ECO:0000313" key="2">
    <source>
        <dbReference type="Proteomes" id="UP001054945"/>
    </source>
</evidence>